<comment type="caution">
    <text evidence="2">The sequence shown here is derived from an EMBL/GenBank/DDBJ whole genome shotgun (WGS) entry which is preliminary data.</text>
</comment>
<dbReference type="Pfam" id="PF13200">
    <property type="entry name" value="DUF4015"/>
    <property type="match status" value="1"/>
</dbReference>
<feature type="non-terminal residue" evidence="2">
    <location>
        <position position="93"/>
    </location>
</feature>
<reference evidence="2" key="1">
    <citation type="journal article" date="2014" name="Front. Microbiol.">
        <title>High frequency of phylogenetically diverse reductive dehalogenase-homologous genes in deep subseafloor sedimentary metagenomes.</title>
        <authorList>
            <person name="Kawai M."/>
            <person name="Futagami T."/>
            <person name="Toyoda A."/>
            <person name="Takaki Y."/>
            <person name="Nishi S."/>
            <person name="Hori S."/>
            <person name="Arai W."/>
            <person name="Tsubouchi T."/>
            <person name="Morono Y."/>
            <person name="Uchiyama I."/>
            <person name="Ito T."/>
            <person name="Fujiyama A."/>
            <person name="Inagaki F."/>
            <person name="Takami H."/>
        </authorList>
    </citation>
    <scope>NUCLEOTIDE SEQUENCE</scope>
    <source>
        <strain evidence="2">Expedition CK06-06</strain>
    </source>
</reference>
<feature type="domain" description="DUF4015" evidence="1">
    <location>
        <begin position="23"/>
        <end position="90"/>
    </location>
</feature>
<accession>X1KHL9</accession>
<evidence type="ECO:0000313" key="2">
    <source>
        <dbReference type="EMBL" id="GAH93110.1"/>
    </source>
</evidence>
<protein>
    <recommendedName>
        <fullName evidence="1">DUF4015 domain-containing protein</fullName>
    </recommendedName>
</protein>
<dbReference type="AlphaFoldDB" id="X1KHL9"/>
<organism evidence="2">
    <name type="scientific">marine sediment metagenome</name>
    <dbReference type="NCBI Taxonomy" id="412755"/>
    <lineage>
        <taxon>unclassified sequences</taxon>
        <taxon>metagenomes</taxon>
        <taxon>ecological metagenomes</taxon>
    </lineage>
</organism>
<evidence type="ECO:0000259" key="1">
    <source>
        <dbReference type="Pfam" id="PF13200"/>
    </source>
</evidence>
<dbReference type="EMBL" id="BARV01000086">
    <property type="protein sequence ID" value="GAH93110.1"/>
    <property type="molecule type" value="Genomic_DNA"/>
</dbReference>
<name>X1KHL9_9ZZZZ</name>
<dbReference type="InterPro" id="IPR025275">
    <property type="entry name" value="DUF4015"/>
</dbReference>
<proteinExistence type="predicted"/>
<sequence>MNLCVILALSQIFYTNPDSIIRGIYINPYQANNKNYLEKIFVKADSGLINAIVVDFKSDYGFLSYASNIELAQKIGAIKRYIDVDYLIKNAAL</sequence>
<gene>
    <name evidence="2" type="ORF">S06H3_00485</name>
</gene>